<comment type="caution">
    <text evidence="10">The sequence shown here is derived from an EMBL/GenBank/DDBJ whole genome shotgun (WGS) entry which is preliminary data.</text>
</comment>
<evidence type="ECO:0000256" key="7">
    <source>
        <dbReference type="SAM" id="MobiDB-lite"/>
    </source>
</evidence>
<dbReference type="GO" id="GO:0005524">
    <property type="term" value="F:ATP binding"/>
    <property type="evidence" value="ECO:0007669"/>
    <property type="project" value="InterPro"/>
</dbReference>
<evidence type="ECO:0000313" key="9">
    <source>
        <dbReference type="EMBL" id="GIL85974.1"/>
    </source>
</evidence>
<evidence type="ECO:0000313" key="10">
    <source>
        <dbReference type="EMBL" id="GIM04451.1"/>
    </source>
</evidence>
<feature type="compositionally biased region" description="Acidic residues" evidence="7">
    <location>
        <begin position="860"/>
        <end position="874"/>
    </location>
</feature>
<dbReference type="GO" id="GO:0009330">
    <property type="term" value="C:DNA topoisomerase type II (double strand cut, ATP-hydrolyzing) complex"/>
    <property type="evidence" value="ECO:0007669"/>
    <property type="project" value="TreeGrafter"/>
</dbReference>
<evidence type="ECO:0000259" key="8">
    <source>
        <dbReference type="PROSITE" id="PS52040"/>
    </source>
</evidence>
<dbReference type="Proteomes" id="UP000722791">
    <property type="component" value="Unassembled WGS sequence"/>
</dbReference>
<keyword evidence="3 6" id="KW-0799">Topoisomerase</keyword>
<dbReference type="Pfam" id="PF00521">
    <property type="entry name" value="DNA_topoisoIV"/>
    <property type="match status" value="1"/>
</dbReference>
<dbReference type="Gene3D" id="3.30.1360.40">
    <property type="match status" value="1"/>
</dbReference>
<keyword evidence="5 6" id="KW-0413">Isomerase</keyword>
<organism evidence="10 11">
    <name type="scientific">Volvox reticuliferus</name>
    <dbReference type="NCBI Taxonomy" id="1737510"/>
    <lineage>
        <taxon>Eukaryota</taxon>
        <taxon>Viridiplantae</taxon>
        <taxon>Chlorophyta</taxon>
        <taxon>core chlorophytes</taxon>
        <taxon>Chlorophyceae</taxon>
        <taxon>CS clade</taxon>
        <taxon>Chlamydomonadales</taxon>
        <taxon>Volvocaceae</taxon>
        <taxon>Volvox</taxon>
    </lineage>
</organism>
<dbReference type="EMBL" id="BNCQ01000016">
    <property type="protein sequence ID" value="GIM04451.1"/>
    <property type="molecule type" value="Genomic_DNA"/>
</dbReference>
<dbReference type="InterPro" id="IPR013757">
    <property type="entry name" value="Topo_IIA_A_a_sf"/>
</dbReference>
<feature type="compositionally biased region" description="Low complexity" evidence="7">
    <location>
        <begin position="121"/>
        <end position="133"/>
    </location>
</feature>
<evidence type="ECO:0000256" key="4">
    <source>
        <dbReference type="ARBA" id="ARBA00023125"/>
    </source>
</evidence>
<feature type="active site" description="O-(5'-phospho-DNA)-tyrosine intermediate" evidence="6">
    <location>
        <position position="273"/>
    </location>
</feature>
<dbReference type="InterPro" id="IPR013758">
    <property type="entry name" value="Topo_IIA_A/C_ab"/>
</dbReference>
<accession>A0A8J4LNC0</accession>
<evidence type="ECO:0000313" key="11">
    <source>
        <dbReference type="Proteomes" id="UP000722791"/>
    </source>
</evidence>
<dbReference type="InterPro" id="IPR006691">
    <property type="entry name" value="GyrA/parC_rep"/>
</dbReference>
<evidence type="ECO:0000256" key="6">
    <source>
        <dbReference type="PROSITE-ProRule" id="PRU01384"/>
    </source>
</evidence>
<dbReference type="GO" id="GO:0006265">
    <property type="term" value="P:DNA topological change"/>
    <property type="evidence" value="ECO:0007669"/>
    <property type="project" value="UniProtKB-UniRule"/>
</dbReference>
<dbReference type="Proteomes" id="UP000747110">
    <property type="component" value="Unassembled WGS sequence"/>
</dbReference>
<reference evidence="10" key="1">
    <citation type="journal article" date="2021" name="Proc. Natl. Acad. Sci. U.S.A.">
        <title>Three genomes in the algal genus Volvox reveal the fate of a haploid sex-determining region after a transition to homothallism.</title>
        <authorList>
            <person name="Yamamoto K."/>
            <person name="Hamaji T."/>
            <person name="Kawai-Toyooka H."/>
            <person name="Matsuzaki R."/>
            <person name="Takahashi F."/>
            <person name="Nishimura Y."/>
            <person name="Kawachi M."/>
            <person name="Noguchi H."/>
            <person name="Minakuchi Y."/>
            <person name="Umen J.G."/>
            <person name="Toyoda A."/>
            <person name="Nozaki H."/>
        </authorList>
    </citation>
    <scope>NUCLEOTIDE SEQUENCE</scope>
    <source>
        <strain evidence="10">NIES-3785</strain>
        <strain evidence="9">NIES-3786</strain>
    </source>
</reference>
<keyword evidence="4 6" id="KW-0238">DNA-binding</keyword>
<evidence type="ECO:0000256" key="1">
    <source>
        <dbReference type="ARBA" id="ARBA00008263"/>
    </source>
</evidence>
<dbReference type="Pfam" id="PF03989">
    <property type="entry name" value="DNA_gyraseA_C"/>
    <property type="match status" value="4"/>
</dbReference>
<evidence type="ECO:0000313" key="12">
    <source>
        <dbReference type="Proteomes" id="UP000747110"/>
    </source>
</evidence>
<feature type="compositionally biased region" description="Low complexity" evidence="7">
    <location>
        <begin position="92"/>
        <end position="107"/>
    </location>
</feature>
<protein>
    <recommendedName>
        <fullName evidence="2">DNA topoisomerase (ATP-hydrolyzing)</fullName>
        <ecNumber evidence="2">5.6.2.2</ecNumber>
    </recommendedName>
</protein>
<evidence type="ECO:0000256" key="5">
    <source>
        <dbReference type="ARBA" id="ARBA00023235"/>
    </source>
</evidence>
<dbReference type="PANTHER" id="PTHR43493:SF5">
    <property type="entry name" value="DNA GYRASE SUBUNIT A, CHLOROPLASTIC_MITOCHONDRIAL"/>
    <property type="match status" value="1"/>
</dbReference>
<feature type="region of interest" description="Disordered" evidence="7">
    <location>
        <begin position="780"/>
        <end position="801"/>
    </location>
</feature>
<comment type="catalytic activity">
    <reaction evidence="6">
        <text>ATP-dependent breakage, passage and rejoining of double-stranded DNA.</text>
        <dbReference type="EC" id="5.6.2.2"/>
    </reaction>
</comment>
<comment type="similarity">
    <text evidence="1">Belongs to the type II topoisomerase GyrA/ParC subunit family.</text>
</comment>
<feature type="region of interest" description="Disordered" evidence="7">
    <location>
        <begin position="91"/>
        <end position="144"/>
    </location>
</feature>
<dbReference type="Gene3D" id="2.120.10.90">
    <property type="entry name" value="DNA gyrase/topoisomerase IV, subunit A, C-terminal"/>
    <property type="match status" value="1"/>
</dbReference>
<dbReference type="PROSITE" id="PS52040">
    <property type="entry name" value="TOPO_IIA"/>
    <property type="match status" value="1"/>
</dbReference>
<keyword evidence="12" id="KW-1185">Reference proteome</keyword>
<feature type="compositionally biased region" description="Basic and acidic residues" evidence="7">
    <location>
        <begin position="1255"/>
        <end position="1266"/>
    </location>
</feature>
<name>A0A8J4LNC0_9CHLO</name>
<proteinExistence type="inferred from homology"/>
<dbReference type="SMART" id="SM00434">
    <property type="entry name" value="TOP4c"/>
    <property type="match status" value="1"/>
</dbReference>
<dbReference type="PANTHER" id="PTHR43493">
    <property type="entry name" value="DNA GYRASE/TOPOISOMERASE SUBUNIT A"/>
    <property type="match status" value="1"/>
</dbReference>
<dbReference type="SUPFAM" id="SSF101904">
    <property type="entry name" value="GyrA/ParC C-terminal domain-like"/>
    <property type="match status" value="1"/>
</dbReference>
<evidence type="ECO:0000256" key="3">
    <source>
        <dbReference type="ARBA" id="ARBA00023029"/>
    </source>
</evidence>
<dbReference type="OrthoDB" id="276498at2759"/>
<dbReference type="EC" id="5.6.2.2" evidence="2"/>
<feature type="compositionally biased region" description="Basic and acidic residues" evidence="7">
    <location>
        <begin position="1064"/>
        <end position="1074"/>
    </location>
</feature>
<dbReference type="InterPro" id="IPR035516">
    <property type="entry name" value="Gyrase/topoIV_suA_C"/>
</dbReference>
<dbReference type="InterPro" id="IPR002205">
    <property type="entry name" value="Topo_IIA_dom_A"/>
</dbReference>
<dbReference type="EMBL" id="BNCP01000034">
    <property type="protein sequence ID" value="GIL85974.1"/>
    <property type="molecule type" value="Genomic_DNA"/>
</dbReference>
<dbReference type="InterPro" id="IPR013760">
    <property type="entry name" value="Topo_IIA-like_dom_sf"/>
</dbReference>
<gene>
    <name evidence="9" type="ORF">Vretifemale_14492</name>
    <name evidence="10" type="ORF">Vretimale_8961</name>
</gene>
<dbReference type="Gene3D" id="1.10.268.10">
    <property type="entry name" value="Topoisomerase, domain 3"/>
    <property type="match status" value="1"/>
</dbReference>
<evidence type="ECO:0000256" key="2">
    <source>
        <dbReference type="ARBA" id="ARBA00012895"/>
    </source>
</evidence>
<dbReference type="AlphaFoldDB" id="A0A8J4LNC0"/>
<dbReference type="GO" id="GO:0003677">
    <property type="term" value="F:DNA binding"/>
    <property type="evidence" value="ECO:0007669"/>
    <property type="project" value="UniProtKB-UniRule"/>
</dbReference>
<sequence length="1266" mass="130553">MSHAIYHSRPLGDTAWRRQAYPRVGTASHLHAWRRFWRACPNLRHLGRSPAATSAAAATSNAVSGGSIGPGNNGIFARRLGISGHGLDSRRTASVTAAARPRSNSGSDIGGGGGGGGGQKSGSDAGMAAAAADEGADGEGGRSGGGAAAAVADSMIGRVEDTELYDETYKSYLSYAMSVIVSRAIPDVRDGLKPVHRRILYAMHELGLAYNKPFKKCARVVGEVLGKFHPHGDTAVYDSLVRMAQPFSMRQPLVDGHGNFGSLDDDPAAAMRYTECRLTRAAGESLLRDLGRDTVDWQPTFDESQSEPLVLPAVVPNLLVNGSAGIAVGLASNIPPHNLGEVVAALRALISDPGVTTEQLMQHVRGPDFPTGGEILVGPELLQAYDTGKGSVVVRGKATVERQGGGGGGGGADDGVAVAAAVGRGRRRRGAAAANATLTGEEGAVGGRREQIVITELPYQVFKSDLVAAIAELIESKQLEGASDVRDESDRTGVRVVVDVKKGHSGEAVLVHLYKSTKLQVNFNFNCMSLHNMKPRQMGLKAMLEAFLDFRCEVVQRRSSAALLAARQRLHLVEGFLRLLEEEGRLDAVVADVRAAADGAAARSALVSQHGLSEEQAEAILGLTLRRLTGLEAAKLQQEQGELQQTIARLQDILASRTALLAVVEQEAAALAEAYPDPRRTALVTSSDIPVHPDPEDLRPARPCLMLASRRGFLRRLPDEALAPQNRNTRGKSGIRLRSGDSLAALTYSSDRDMLLLLTPDGKMFKTRVASVPASAVTASAGSSASASASQTSSSGLGASAGPAGASVANVLKIPESSPIAALVPVPAGLLPATVVQSSPVGDGGAGLEPIAGACHEGDADGDDSAEVQGGEDGEAEVEAEAEAAQGPCLVLCSRQGLIKRLPLRNRRDRKKGVTVMGLGPRASKGTAAAATAAVPEELGWAALSTSPRDVVVLASAEGQLLLFSASNLRVSGPQSGGTQAMRISKRRPQDRIADMTVLPADLAPLLGMQLPAALAASVAAGDNGTALSAAGAAAEGVEDGGDDDDVVVAEEEEEEDISGEVSQPERQEEKEGEGATSGPAGPGLLIVTAHGIGKRIPLGQLRLGTRRQAGVVAIRVATAERARRSRNSSGAAAAAAAAVPAAPAPLPSRGPDRVVAVLAVRDGEEVVMASRNGVVVRQNVDGIAVQGRITRGTFVMQLDDGDEVVDVTLAAPPLVASSLSSPSPSVAIPNGAAGRVGGGRAVGGGGSRSSGRRGMSDKKLMAAVA</sequence>
<dbReference type="GO" id="GO:0003918">
    <property type="term" value="F:DNA topoisomerase type II (double strand cut, ATP-hydrolyzing) activity"/>
    <property type="evidence" value="ECO:0007669"/>
    <property type="project" value="UniProtKB-EC"/>
</dbReference>
<feature type="region of interest" description="Disordered" evidence="7">
    <location>
        <begin position="846"/>
        <end position="874"/>
    </location>
</feature>
<feature type="region of interest" description="Disordered" evidence="7">
    <location>
        <begin position="1051"/>
        <end position="1084"/>
    </location>
</feature>
<dbReference type="Gene3D" id="3.90.199.10">
    <property type="entry name" value="Topoisomerase II, domain 5"/>
    <property type="match status" value="1"/>
</dbReference>
<dbReference type="InterPro" id="IPR050220">
    <property type="entry name" value="Type_II_DNA_Topoisomerases"/>
</dbReference>
<feature type="compositionally biased region" description="Gly residues" evidence="7">
    <location>
        <begin position="1235"/>
        <end position="1249"/>
    </location>
</feature>
<feature type="region of interest" description="Disordered" evidence="7">
    <location>
        <begin position="1230"/>
        <end position="1266"/>
    </location>
</feature>
<dbReference type="SUPFAM" id="SSF56719">
    <property type="entry name" value="Type II DNA topoisomerase"/>
    <property type="match status" value="1"/>
</dbReference>
<feature type="compositionally biased region" description="Gly residues" evidence="7">
    <location>
        <begin position="108"/>
        <end position="120"/>
    </location>
</feature>
<feature type="domain" description="Topo IIA-type catalytic" evidence="8">
    <location>
        <begin position="185"/>
        <end position="698"/>
    </location>
</feature>
<dbReference type="CDD" id="cd00187">
    <property type="entry name" value="TOP4c"/>
    <property type="match status" value="1"/>
</dbReference>